<accession>A0ABD0L309</accession>
<dbReference type="EMBL" id="JACVVK020000089">
    <property type="protein sequence ID" value="KAK7493802.1"/>
    <property type="molecule type" value="Genomic_DNA"/>
</dbReference>
<proteinExistence type="predicted"/>
<feature type="non-terminal residue" evidence="1">
    <location>
        <position position="1"/>
    </location>
</feature>
<dbReference type="Proteomes" id="UP001519460">
    <property type="component" value="Unassembled WGS sequence"/>
</dbReference>
<dbReference type="AlphaFoldDB" id="A0ABD0L309"/>
<keyword evidence="2" id="KW-1185">Reference proteome</keyword>
<reference evidence="1 2" key="1">
    <citation type="journal article" date="2023" name="Sci. Data">
        <title>Genome assembly of the Korean intertidal mud-creeper Batillaria attramentaria.</title>
        <authorList>
            <person name="Patra A.K."/>
            <person name="Ho P.T."/>
            <person name="Jun S."/>
            <person name="Lee S.J."/>
            <person name="Kim Y."/>
            <person name="Won Y.J."/>
        </authorList>
    </citation>
    <scope>NUCLEOTIDE SEQUENCE [LARGE SCALE GENOMIC DNA]</scope>
    <source>
        <strain evidence="1">Wonlab-2016</strain>
    </source>
</reference>
<comment type="caution">
    <text evidence="1">The sequence shown here is derived from an EMBL/GenBank/DDBJ whole genome shotgun (WGS) entry which is preliminary data.</text>
</comment>
<gene>
    <name evidence="1" type="ORF">BaRGS_00014943</name>
</gene>
<sequence>CHREPINADDEVLMNTNSSAVTKQAPSSSKIPLLCCRDLGPTSAGLVSFVINKPVLGDSSRAAVLPDTDVWAQLSALYTCQVLAPQVQRPQRGHGISALSVRASPVLPVAGDSLPPCKGLGPPVTGLTSPCHARPSGPG</sequence>
<organism evidence="1 2">
    <name type="scientific">Batillaria attramentaria</name>
    <dbReference type="NCBI Taxonomy" id="370345"/>
    <lineage>
        <taxon>Eukaryota</taxon>
        <taxon>Metazoa</taxon>
        <taxon>Spiralia</taxon>
        <taxon>Lophotrochozoa</taxon>
        <taxon>Mollusca</taxon>
        <taxon>Gastropoda</taxon>
        <taxon>Caenogastropoda</taxon>
        <taxon>Sorbeoconcha</taxon>
        <taxon>Cerithioidea</taxon>
        <taxon>Batillariidae</taxon>
        <taxon>Batillaria</taxon>
    </lineage>
</organism>
<evidence type="ECO:0000313" key="2">
    <source>
        <dbReference type="Proteomes" id="UP001519460"/>
    </source>
</evidence>
<evidence type="ECO:0000313" key="1">
    <source>
        <dbReference type="EMBL" id="KAK7493802.1"/>
    </source>
</evidence>
<evidence type="ECO:0008006" key="3">
    <source>
        <dbReference type="Google" id="ProtNLM"/>
    </source>
</evidence>
<protein>
    <recommendedName>
        <fullName evidence="3">Hydrophobin</fullName>
    </recommendedName>
</protein>
<name>A0ABD0L309_9CAEN</name>